<dbReference type="CDD" id="cd02042">
    <property type="entry name" value="ParAB_family"/>
    <property type="match status" value="1"/>
</dbReference>
<gene>
    <name evidence="2" type="ORF">CIK00_17250</name>
</gene>
<keyword evidence="3" id="KW-1185">Reference proteome</keyword>
<sequence>MRVISLANQKGGVGKTTTIVNLASELAKKNKVLVIDLDPQGNCSKTLSNGQTSFDFNETIACLFDKPKMVNIVDLIIPAQAADSSIDNLFLIPADYQLSRVIETSLTKINRERILEKHLSKISKDYDFVLLDTPPNLSLTTLNAIQASELIIIPIDSGAYSLDGISPLLDAVDEIKDDEANYCILRNEIDSRNTLINNYIENELEVVRDNVLKTVIRRSEHLSQANALSMPIRFYKKGSIINNDYSSLAKEINAICNT</sequence>
<dbReference type="SUPFAM" id="SSF52540">
    <property type="entry name" value="P-loop containing nucleoside triphosphate hydrolases"/>
    <property type="match status" value="1"/>
</dbReference>
<dbReference type="PANTHER" id="PTHR13696">
    <property type="entry name" value="P-LOOP CONTAINING NUCLEOSIDE TRIPHOSPHATE HYDROLASE"/>
    <property type="match status" value="1"/>
</dbReference>
<dbReference type="InterPro" id="IPR050678">
    <property type="entry name" value="DNA_Partitioning_ATPase"/>
</dbReference>
<dbReference type="Pfam" id="PF13614">
    <property type="entry name" value="AAA_31"/>
    <property type="match status" value="1"/>
</dbReference>
<protein>
    <submittedName>
        <fullName evidence="2">Chromosome partitioning protein ParA</fullName>
    </submittedName>
</protein>
<feature type="domain" description="AAA" evidence="1">
    <location>
        <begin position="1"/>
        <end position="178"/>
    </location>
</feature>
<comment type="caution">
    <text evidence="2">The sequence shown here is derived from an EMBL/GenBank/DDBJ whole genome shotgun (WGS) entry which is preliminary data.</text>
</comment>
<name>A0A2N4UNH2_9GAMM</name>
<organism evidence="2 3">
    <name type="scientific">Photobacterium carnosum</name>
    <dbReference type="NCBI Taxonomy" id="2023717"/>
    <lineage>
        <taxon>Bacteria</taxon>
        <taxon>Pseudomonadati</taxon>
        <taxon>Pseudomonadota</taxon>
        <taxon>Gammaproteobacteria</taxon>
        <taxon>Vibrionales</taxon>
        <taxon>Vibrionaceae</taxon>
        <taxon>Photobacterium</taxon>
    </lineage>
</organism>
<accession>A0A2N4UNH2</accession>
<dbReference type="AlphaFoldDB" id="A0A2N4UNH2"/>
<dbReference type="PANTHER" id="PTHR13696:SF52">
    <property type="entry name" value="PARA FAMILY PROTEIN CT_582"/>
    <property type="match status" value="1"/>
</dbReference>
<dbReference type="RefSeq" id="WP_101769889.1">
    <property type="nucleotide sequence ID" value="NZ_BPPU01000005.1"/>
</dbReference>
<dbReference type="InterPro" id="IPR027417">
    <property type="entry name" value="P-loop_NTPase"/>
</dbReference>
<evidence type="ECO:0000259" key="1">
    <source>
        <dbReference type="Pfam" id="PF13614"/>
    </source>
</evidence>
<reference evidence="2 3" key="1">
    <citation type="journal article" date="2018" name="Syst. Appl. Microbiol.">
        <title>Photobacterium carnosum sp. nov., isolated from spoiled modified atmosphere packaged poultry meat.</title>
        <authorList>
            <person name="Hilgarth M."/>
            <person name="Fuertes S."/>
            <person name="Ehrmann M."/>
            <person name="Vogel R.F."/>
        </authorList>
    </citation>
    <scope>NUCLEOTIDE SEQUENCE [LARGE SCALE GENOMIC DNA]</scope>
    <source>
        <strain evidence="2 3">TMW 2.2021</strain>
    </source>
</reference>
<dbReference type="EMBL" id="NPIB01000027">
    <property type="protein sequence ID" value="PLC56569.1"/>
    <property type="molecule type" value="Genomic_DNA"/>
</dbReference>
<dbReference type="Proteomes" id="UP000234420">
    <property type="component" value="Unassembled WGS sequence"/>
</dbReference>
<proteinExistence type="predicted"/>
<dbReference type="PIRSF" id="PIRSF009320">
    <property type="entry name" value="Nuc_binding_HP_1000"/>
    <property type="match status" value="1"/>
</dbReference>
<dbReference type="InterPro" id="IPR025669">
    <property type="entry name" value="AAA_dom"/>
</dbReference>
<evidence type="ECO:0000313" key="3">
    <source>
        <dbReference type="Proteomes" id="UP000234420"/>
    </source>
</evidence>
<dbReference type="Gene3D" id="3.40.50.300">
    <property type="entry name" value="P-loop containing nucleotide triphosphate hydrolases"/>
    <property type="match status" value="1"/>
</dbReference>
<evidence type="ECO:0000313" key="2">
    <source>
        <dbReference type="EMBL" id="PLC56569.1"/>
    </source>
</evidence>